<dbReference type="PANTHER" id="PTHR21325:SF52">
    <property type="entry name" value="PHOSPHOLIPASE B1, MEMBRANE-ASSOCIATED"/>
    <property type="match status" value="1"/>
</dbReference>
<evidence type="ECO:0000313" key="3">
    <source>
        <dbReference type="Proteomes" id="UP000694397"/>
    </source>
</evidence>
<dbReference type="GO" id="GO:0031526">
    <property type="term" value="C:brush border membrane"/>
    <property type="evidence" value="ECO:0007669"/>
    <property type="project" value="TreeGrafter"/>
</dbReference>
<dbReference type="InterPro" id="IPR038885">
    <property type="entry name" value="PLB1"/>
</dbReference>
<reference evidence="2 3" key="1">
    <citation type="submission" date="2019-04" db="EMBL/GenBank/DDBJ databases">
        <authorList>
            <consortium name="Wellcome Sanger Institute Data Sharing"/>
        </authorList>
    </citation>
    <scope>NUCLEOTIDE SEQUENCE [LARGE SCALE GENOMIC DNA]</scope>
</reference>
<dbReference type="GO" id="GO:0004622">
    <property type="term" value="F:phosphatidylcholine lysophospholipase activity"/>
    <property type="evidence" value="ECO:0007669"/>
    <property type="project" value="TreeGrafter"/>
</dbReference>
<dbReference type="GO" id="GO:0004623">
    <property type="term" value="F:phospholipase A2 activity"/>
    <property type="evidence" value="ECO:0007669"/>
    <property type="project" value="TreeGrafter"/>
</dbReference>
<sequence length="998" mass="111118">MVWPGGPSAASRDDSLCSCTSTHNAAGLRLRKAALAQALQESLERHLEERLWYGDRDDFAVQLQGAPLDTGLDDISGGEAPPTGKSVLDTDGLAIQLWTNLLQPMAVERDRDVVGTQCQREHQPFLRTWQNSPPELHLKVRTRDQGSNAIPHMEPVSPSFFADSAHYLWPDAVLSARFPPNSFRPWAASSPVQTEAPPPHLRHQVTRLSGQQGIVGIVVFRPCFVSLVTSCQTHVDPPCSVHALRPADVKVVAALGDSLTAANGAGGSPNNILDVIVEYRGISWSIGGDDNLTSVTTLPNILREFNPSLTGYSVGTGKEHTPSAFLNQAVAGSNTDDMPQQARLVADMMKNDPRIDFHNDWKVITMFIGGNDLCDHCTDSVYYSAENLVSNIRQALDILHQEVPRALVNLVELMDIMPIYHLHQDNSLRCPTWLINLFCRCVVKPAEHSAELQTLKDLNQAYQRGMRDLVDSGRYDTHSNFTVVLQPFFHEVVPPRLEDGRLDRSYFASDCFHLSQKSHGLMARALWNNMLEPLGNKTSTYDFSSDIPFMCPSEDSPFLRTYQNSDYTYKEPDPTPPAITNWGSDFPCSVQGPSDPVPTSVHRLRPEDIKVVASLGDSLTAGFGAKSKNLLELTTEYRGVSWSIGGDETLETVTTLPNILRKFNPSLMGFSRGRGDRQKGFNLAVSGAKSSDIPAQVQSLIQALKDSEDVDFDNDWKLVTLFIGANDLCQYCEDRASLSLQNYSRYLQESLDMLYKEAPRMMVNILGVLQVDGLRRVKRDTLGCSLLQKYACPCVLIPGEDSMELSELRRINREFQAETERLVWGGRYDGREDFTVVFQPYFQNTVVPLAQDGTPDLSFFSVDCFHITERGHAEMAISLWNNMLEPVGRKQAHNNFTYDRKKIQCPTEDQPFIFTRTNSFPGMPAATTTATSRPPYSSTTLAPVTLRSDSLPLWMAPLLAVMGLIVGSSATWLLLSRQQRRIRKKMTDLNLEMKGTGL</sequence>
<keyword evidence="3" id="KW-1185">Reference proteome</keyword>
<dbReference type="Ensembl" id="ENSSFOT00015011953.2">
    <property type="protein sequence ID" value="ENSSFOP00015011800.2"/>
    <property type="gene ID" value="ENSSFOG00015007614.2"/>
</dbReference>
<evidence type="ECO:0000313" key="2">
    <source>
        <dbReference type="Ensembl" id="ENSSFOP00015011800.2"/>
    </source>
</evidence>
<feature type="transmembrane region" description="Helical" evidence="1">
    <location>
        <begin position="953"/>
        <end position="975"/>
    </location>
</feature>
<name>A0A8C9R674_SCLFO</name>
<dbReference type="OrthoDB" id="10265800at2759"/>
<dbReference type="GO" id="GO:0006644">
    <property type="term" value="P:phospholipid metabolic process"/>
    <property type="evidence" value="ECO:0007669"/>
    <property type="project" value="TreeGrafter"/>
</dbReference>
<dbReference type="Gene3D" id="3.40.50.1110">
    <property type="entry name" value="SGNH hydrolase"/>
    <property type="match status" value="2"/>
</dbReference>
<keyword evidence="1" id="KW-0472">Membrane</keyword>
<gene>
    <name evidence="2" type="primary">plb1</name>
</gene>
<dbReference type="CDD" id="cd01824">
    <property type="entry name" value="Phospholipase_B_like"/>
    <property type="match status" value="2"/>
</dbReference>
<reference evidence="2" key="3">
    <citation type="submission" date="2025-09" db="UniProtKB">
        <authorList>
            <consortium name="Ensembl"/>
        </authorList>
    </citation>
    <scope>IDENTIFICATION</scope>
</reference>
<dbReference type="AlphaFoldDB" id="A0A8C9R674"/>
<dbReference type="SUPFAM" id="SSF52266">
    <property type="entry name" value="SGNH hydrolase"/>
    <property type="match status" value="2"/>
</dbReference>
<keyword evidence="1" id="KW-1133">Transmembrane helix</keyword>
<dbReference type="PANTHER" id="PTHR21325">
    <property type="entry name" value="PHOSPHOLIPASE B, PLB1"/>
    <property type="match status" value="1"/>
</dbReference>
<dbReference type="InterPro" id="IPR035547">
    <property type="entry name" value="Phospholipase_B"/>
</dbReference>
<dbReference type="GeneTree" id="ENSGT00530000063883"/>
<accession>A0A8C9R674</accession>
<evidence type="ECO:0000256" key="1">
    <source>
        <dbReference type="SAM" id="Phobius"/>
    </source>
</evidence>
<dbReference type="Proteomes" id="UP000694397">
    <property type="component" value="Chromosome 15"/>
</dbReference>
<protein>
    <submittedName>
        <fullName evidence="2">Phospholipase B1, membrane-associated-like</fullName>
    </submittedName>
</protein>
<proteinExistence type="predicted"/>
<reference evidence="2" key="2">
    <citation type="submission" date="2025-08" db="UniProtKB">
        <authorList>
            <consortium name="Ensembl"/>
        </authorList>
    </citation>
    <scope>IDENTIFICATION</scope>
</reference>
<dbReference type="GO" id="GO:0050253">
    <property type="term" value="F:retinyl-palmitate esterase activity"/>
    <property type="evidence" value="ECO:0007669"/>
    <property type="project" value="TreeGrafter"/>
</dbReference>
<organism evidence="2 3">
    <name type="scientific">Scleropages formosus</name>
    <name type="common">Asian bonytongue</name>
    <name type="synonym">Osteoglossum formosum</name>
    <dbReference type="NCBI Taxonomy" id="113540"/>
    <lineage>
        <taxon>Eukaryota</taxon>
        <taxon>Metazoa</taxon>
        <taxon>Chordata</taxon>
        <taxon>Craniata</taxon>
        <taxon>Vertebrata</taxon>
        <taxon>Euteleostomi</taxon>
        <taxon>Actinopterygii</taxon>
        <taxon>Neopterygii</taxon>
        <taxon>Teleostei</taxon>
        <taxon>Osteoglossocephala</taxon>
        <taxon>Osteoglossomorpha</taxon>
        <taxon>Osteoglossiformes</taxon>
        <taxon>Osteoglossidae</taxon>
        <taxon>Scleropages</taxon>
    </lineage>
</organism>
<dbReference type="InterPro" id="IPR036514">
    <property type="entry name" value="SGNH_hydro_sf"/>
</dbReference>
<dbReference type="Pfam" id="PF00657">
    <property type="entry name" value="Lipase_GDSL"/>
    <property type="match status" value="2"/>
</dbReference>
<dbReference type="InterPro" id="IPR001087">
    <property type="entry name" value="GDSL"/>
</dbReference>
<keyword evidence="1" id="KW-0812">Transmembrane</keyword>